<comment type="catalytic activity">
    <reaction evidence="6">
        <text>glycolate + A = glyoxylate + AH2</text>
        <dbReference type="Rhea" id="RHEA:21264"/>
        <dbReference type="ChEBI" id="CHEBI:13193"/>
        <dbReference type="ChEBI" id="CHEBI:17499"/>
        <dbReference type="ChEBI" id="CHEBI:29805"/>
        <dbReference type="ChEBI" id="CHEBI:36655"/>
        <dbReference type="EC" id="1.1.99.14"/>
    </reaction>
</comment>
<keyword evidence="6" id="KW-0249">Electron transport</keyword>
<evidence type="ECO:0000259" key="7">
    <source>
        <dbReference type="PROSITE" id="PS51379"/>
    </source>
</evidence>
<dbReference type="KEGG" id="dalk:DSCA_29890"/>
<accession>A0A5K7YMH2</accession>
<comment type="function">
    <text evidence="6">Component of a complex that catalyzes the oxidation of glycolate to glyoxylate.</text>
</comment>
<dbReference type="EMBL" id="AP021874">
    <property type="protein sequence ID" value="BBO69059.1"/>
    <property type="molecule type" value="Genomic_DNA"/>
</dbReference>
<dbReference type="PANTHER" id="PTHR32479:SF17">
    <property type="entry name" value="GLYCOLATE OXIDASE IRON-SULFUR SUBUNIT"/>
    <property type="match status" value="1"/>
</dbReference>
<keyword evidence="4 6" id="KW-0408">Iron</keyword>
<name>A0A5K7YMH2_9BACT</name>
<dbReference type="GO" id="GO:0046872">
    <property type="term" value="F:metal ion binding"/>
    <property type="evidence" value="ECO:0007669"/>
    <property type="project" value="UniProtKB-UniRule"/>
</dbReference>
<dbReference type="OrthoDB" id="5289041at2"/>
<evidence type="ECO:0000256" key="4">
    <source>
        <dbReference type="ARBA" id="ARBA00023004"/>
    </source>
</evidence>
<keyword evidence="1 6" id="KW-0004">4Fe-4S</keyword>
<evidence type="ECO:0000256" key="3">
    <source>
        <dbReference type="ARBA" id="ARBA00022737"/>
    </source>
</evidence>
<dbReference type="PIRSF" id="PIRSF000139">
    <property type="entry name" value="Glc_ox_4Fe-4S"/>
    <property type="match status" value="1"/>
</dbReference>
<evidence type="ECO:0000313" key="8">
    <source>
        <dbReference type="EMBL" id="BBO69059.1"/>
    </source>
</evidence>
<dbReference type="GO" id="GO:0051539">
    <property type="term" value="F:4 iron, 4 sulfur cluster binding"/>
    <property type="evidence" value="ECO:0007669"/>
    <property type="project" value="UniProtKB-UniRule"/>
</dbReference>
<dbReference type="Proteomes" id="UP000427906">
    <property type="component" value="Chromosome"/>
</dbReference>
<dbReference type="PANTHER" id="PTHR32479">
    <property type="entry name" value="GLYCOLATE OXIDASE IRON-SULFUR SUBUNIT"/>
    <property type="match status" value="1"/>
</dbReference>
<evidence type="ECO:0000313" key="9">
    <source>
        <dbReference type="Proteomes" id="UP000427906"/>
    </source>
</evidence>
<dbReference type="InterPro" id="IPR017900">
    <property type="entry name" value="4Fe4S_Fe_S_CS"/>
</dbReference>
<keyword evidence="3" id="KW-0677">Repeat</keyword>
<dbReference type="InterPro" id="IPR012257">
    <property type="entry name" value="Glc_ox_4Fe-4S"/>
</dbReference>
<dbReference type="SUPFAM" id="SSF46548">
    <property type="entry name" value="alpha-helical ferredoxin"/>
    <property type="match status" value="1"/>
</dbReference>
<dbReference type="InterPro" id="IPR004017">
    <property type="entry name" value="Cys_rich_dom"/>
</dbReference>
<keyword evidence="2 6" id="KW-0479">Metal-binding</keyword>
<evidence type="ECO:0000256" key="6">
    <source>
        <dbReference type="PIRNR" id="PIRNR000139"/>
    </source>
</evidence>
<dbReference type="PROSITE" id="PS00198">
    <property type="entry name" value="4FE4S_FER_1"/>
    <property type="match status" value="1"/>
</dbReference>
<dbReference type="InterPro" id="IPR009051">
    <property type="entry name" value="Helical_ferredxn"/>
</dbReference>
<dbReference type="Pfam" id="PF13183">
    <property type="entry name" value="Fer4_8"/>
    <property type="match status" value="1"/>
</dbReference>
<dbReference type="Gene3D" id="1.10.1060.10">
    <property type="entry name" value="Alpha-helical ferredoxin"/>
    <property type="match status" value="1"/>
</dbReference>
<evidence type="ECO:0000256" key="2">
    <source>
        <dbReference type="ARBA" id="ARBA00022723"/>
    </source>
</evidence>
<feature type="domain" description="4Fe-4S ferredoxin-type" evidence="7">
    <location>
        <begin position="23"/>
        <end position="52"/>
    </location>
</feature>
<protein>
    <recommendedName>
        <fullName evidence="6">Glycolate oxidase iron-sulfur subunit</fullName>
        <ecNumber evidence="6">1.1.99.14</ecNumber>
    </recommendedName>
</protein>
<sequence>MTNELCASGRQPARKTTPDFAIRKAIEKPDNCSRCGFCLNACPVYREYLTESSSPRGKIQLSRQILDGRLDLSGYMKDILSRCLMCGSCSAACPSGVQGAHLFSGMRWLAIRELGLDWRKKTIYRLLAKKWMLAASARFAAWADRHFKPLLERGAPSHLPLAGIPPFNDRPFSETVNPVSPAVGKPRARVLYFHGCATNYLYAGIGNAVTRVLTRMGVDVHTPGKQGCCGIPIILSGARALSVTCIRSVIEQFSRPDVDAVIVDCATCGSALRREYVPLLKELRLMGHDVDDRLIGQAERLAGKTRDVMEFVADHRDWLPALAESRNRPRFTYHDPCHLVKGQGVGPRLRGVFRHLPNADFVEMQEPDSCCGGGGVFQIDHPEVSAAITARKVENIRRTGADTLATGCPGCRMTIGAHLGSHPSVRVVHPVELVDAALSGA</sequence>
<evidence type="ECO:0000256" key="1">
    <source>
        <dbReference type="ARBA" id="ARBA00022485"/>
    </source>
</evidence>
<proteinExistence type="predicted"/>
<comment type="catalytic activity">
    <reaction evidence="6">
        <text>(R)-lactate + A = pyruvate + AH2</text>
        <dbReference type="Rhea" id="RHEA:15089"/>
        <dbReference type="ChEBI" id="CHEBI:13193"/>
        <dbReference type="ChEBI" id="CHEBI:15361"/>
        <dbReference type="ChEBI" id="CHEBI:16004"/>
        <dbReference type="ChEBI" id="CHEBI:17499"/>
    </reaction>
</comment>
<gene>
    <name evidence="8" type="ORF">DSCA_29890</name>
</gene>
<reference evidence="8 9" key="1">
    <citation type="submission" date="2019-11" db="EMBL/GenBank/DDBJ databases">
        <title>Comparative genomics of hydrocarbon-degrading Desulfosarcina strains.</title>
        <authorList>
            <person name="Watanabe M."/>
            <person name="Kojima H."/>
            <person name="Fukui M."/>
        </authorList>
    </citation>
    <scope>NUCLEOTIDE SEQUENCE [LARGE SCALE GENOMIC DNA]</scope>
    <source>
        <strain evidence="8 9">PL12</strain>
    </source>
</reference>
<organism evidence="8 9">
    <name type="scientific">Desulfosarcina alkanivorans</name>
    <dbReference type="NCBI Taxonomy" id="571177"/>
    <lineage>
        <taxon>Bacteria</taxon>
        <taxon>Pseudomonadati</taxon>
        <taxon>Thermodesulfobacteriota</taxon>
        <taxon>Desulfobacteria</taxon>
        <taxon>Desulfobacterales</taxon>
        <taxon>Desulfosarcinaceae</taxon>
        <taxon>Desulfosarcina</taxon>
    </lineage>
</organism>
<feature type="domain" description="4Fe-4S ferredoxin-type" evidence="7">
    <location>
        <begin position="73"/>
        <end position="97"/>
    </location>
</feature>
<dbReference type="GO" id="GO:0019154">
    <property type="term" value="F:glycolate dehydrogenase activity"/>
    <property type="evidence" value="ECO:0007669"/>
    <property type="project" value="UniProtKB-EC"/>
</dbReference>
<dbReference type="RefSeq" id="WP_155317141.1">
    <property type="nucleotide sequence ID" value="NZ_AP021874.1"/>
</dbReference>
<dbReference type="InterPro" id="IPR017896">
    <property type="entry name" value="4Fe4S_Fe-S-bd"/>
</dbReference>
<comment type="cofactor">
    <cofactor evidence="6">
        <name>[4Fe-4S] cluster</name>
        <dbReference type="ChEBI" id="CHEBI:49883"/>
    </cofactor>
    <text evidence="6">Binds 2 [4Fe-4S] clusters.</text>
</comment>
<dbReference type="Pfam" id="PF02754">
    <property type="entry name" value="CCG"/>
    <property type="match status" value="2"/>
</dbReference>
<keyword evidence="5 6" id="KW-0411">Iron-sulfur</keyword>
<dbReference type="PROSITE" id="PS51379">
    <property type="entry name" value="4FE4S_FER_2"/>
    <property type="match status" value="2"/>
</dbReference>
<keyword evidence="9" id="KW-1185">Reference proteome</keyword>
<keyword evidence="6" id="KW-0813">Transport</keyword>
<dbReference type="EC" id="1.1.99.14" evidence="6"/>
<dbReference type="AlphaFoldDB" id="A0A5K7YMH2"/>
<evidence type="ECO:0000256" key="5">
    <source>
        <dbReference type="ARBA" id="ARBA00023014"/>
    </source>
</evidence>